<evidence type="ECO:0000259" key="2">
    <source>
        <dbReference type="Pfam" id="PF01458"/>
    </source>
</evidence>
<feature type="domain" description="SUF system FeS cluster assembly SufBD core" evidence="2">
    <location>
        <begin position="174"/>
        <end position="404"/>
    </location>
</feature>
<evidence type="ECO:0000313" key="4">
    <source>
        <dbReference type="EMBL" id="PNQ74987.1"/>
    </source>
</evidence>
<dbReference type="SUPFAM" id="SSF101960">
    <property type="entry name" value="Stabilizer of iron transporter SufD"/>
    <property type="match status" value="1"/>
</dbReference>
<dbReference type="PANTHER" id="PTHR43575:SF1">
    <property type="entry name" value="PROTEIN ABCI7, CHLOROPLASTIC"/>
    <property type="match status" value="1"/>
</dbReference>
<name>A0A2K1E3Y6_9FLAO</name>
<dbReference type="InterPro" id="IPR037284">
    <property type="entry name" value="SUF_FeS_clus_asmbl_SufBD_sf"/>
</dbReference>
<evidence type="ECO:0000313" key="5">
    <source>
        <dbReference type="Proteomes" id="UP000236641"/>
    </source>
</evidence>
<dbReference type="Pfam" id="PF19295">
    <property type="entry name" value="SufBD_N"/>
    <property type="match status" value="1"/>
</dbReference>
<dbReference type="Proteomes" id="UP000236641">
    <property type="component" value="Unassembled WGS sequence"/>
</dbReference>
<dbReference type="AlphaFoldDB" id="A0A2K1E3Y6"/>
<dbReference type="RefSeq" id="WP_103050838.1">
    <property type="nucleotide sequence ID" value="NZ_POWF01000001.1"/>
</dbReference>
<dbReference type="InterPro" id="IPR011542">
    <property type="entry name" value="SUF_FeS_clus_asmbl_SufD"/>
</dbReference>
<sequence length="437" mass="49381">MDLKDKIVSSYLAFEDHLDDNSPLHDIRNEAIKIFEQKGFPSKKEEAWKYTSLNSLLKHNYSLFPKRDNAIEYKDIKQYLIHDIDSYKIIFIDGKYSSHLSETTHDGMDVCLMSAALSKPKYRLIIENYFNKVATTDSLTSLNTAFSSEGAYINIPKNKLVEKPIQIVHFSTGNEAALMLQPRNLIVVGENSHVQIIERHQSLTENPVLTNSVTEVFAAKRAIVDYYKVQNDKESASLIDNTFINQKQESHCSVHTFSFGGKLTRNNLNFFQNGERIDSTLKGVTIIGNKQHVDHNTLVHHIEPNCESHQDYKGIFGDSATGVFNGRVIVNKEAQKTNAFQSNNNILVSDKASINTKPQLEIFADDVKCSHGCTIGQLDESAMFYLRSRGIPEKEAKALLMYAFSNNVLSSVKIPEIKQRITKIIANKLGVRIGFDL</sequence>
<evidence type="ECO:0000256" key="1">
    <source>
        <dbReference type="ARBA" id="ARBA00043967"/>
    </source>
</evidence>
<dbReference type="EMBL" id="POWF01000001">
    <property type="protein sequence ID" value="PNQ74987.1"/>
    <property type="molecule type" value="Genomic_DNA"/>
</dbReference>
<comment type="caution">
    <text evidence="4">The sequence shown here is derived from an EMBL/GenBank/DDBJ whole genome shotgun (WGS) entry which is preliminary data.</text>
</comment>
<organism evidence="4 5">
    <name type="scientific">Hanstruepera neustonica</name>
    <dbReference type="NCBI Taxonomy" id="1445657"/>
    <lineage>
        <taxon>Bacteria</taxon>
        <taxon>Pseudomonadati</taxon>
        <taxon>Bacteroidota</taxon>
        <taxon>Flavobacteriia</taxon>
        <taxon>Flavobacteriales</taxon>
        <taxon>Flavobacteriaceae</taxon>
        <taxon>Hanstruepera</taxon>
    </lineage>
</organism>
<dbReference type="NCBIfam" id="TIGR01981">
    <property type="entry name" value="sufD"/>
    <property type="match status" value="1"/>
</dbReference>
<keyword evidence="5" id="KW-1185">Reference proteome</keyword>
<proteinExistence type="inferred from homology"/>
<dbReference type="InterPro" id="IPR045595">
    <property type="entry name" value="SufBD_N"/>
</dbReference>
<dbReference type="InterPro" id="IPR000825">
    <property type="entry name" value="SUF_FeS_clus_asmbl_SufBD_core"/>
</dbReference>
<dbReference type="Pfam" id="PF01458">
    <property type="entry name" value="SUFBD_core"/>
    <property type="match status" value="1"/>
</dbReference>
<dbReference type="PANTHER" id="PTHR43575">
    <property type="entry name" value="PROTEIN ABCI7, CHLOROPLASTIC"/>
    <property type="match status" value="1"/>
</dbReference>
<evidence type="ECO:0000259" key="3">
    <source>
        <dbReference type="Pfam" id="PF19295"/>
    </source>
</evidence>
<accession>A0A2K1E3Y6</accession>
<dbReference type="GO" id="GO:0016226">
    <property type="term" value="P:iron-sulfur cluster assembly"/>
    <property type="evidence" value="ECO:0007669"/>
    <property type="project" value="InterPro"/>
</dbReference>
<feature type="domain" description="SUF system FeS cluster assembly SufBD N-terminal" evidence="3">
    <location>
        <begin position="13"/>
        <end position="167"/>
    </location>
</feature>
<dbReference type="InterPro" id="IPR055346">
    <property type="entry name" value="Fe-S_cluster_assembly_SufBD"/>
</dbReference>
<comment type="similarity">
    <text evidence="1">Belongs to the iron-sulfur cluster assembly SufBD family.</text>
</comment>
<gene>
    <name evidence="4" type="primary">sufD</name>
    <name evidence="4" type="ORF">C1T31_02295</name>
</gene>
<protein>
    <submittedName>
        <fullName evidence="4">Fe-S cluster assembly protein SufD</fullName>
    </submittedName>
</protein>
<dbReference type="OrthoDB" id="9768262at2"/>
<reference evidence="4 5" key="1">
    <citation type="submission" date="2018-01" db="EMBL/GenBank/DDBJ databases">
        <title>The draft genome of Hanstruepera neustonica JCM19743.</title>
        <authorList>
            <person name="He R.-H."/>
            <person name="Du Z.-J."/>
        </authorList>
    </citation>
    <scope>NUCLEOTIDE SEQUENCE [LARGE SCALE GENOMIC DNA]</scope>
    <source>
        <strain evidence="4 5">JCM19743</strain>
    </source>
</reference>